<feature type="coiled-coil region" evidence="1">
    <location>
        <begin position="165"/>
        <end position="289"/>
    </location>
</feature>
<evidence type="ECO:0008006" key="3">
    <source>
        <dbReference type="Google" id="ProtNLM"/>
    </source>
</evidence>
<evidence type="ECO:0000313" key="2">
    <source>
        <dbReference type="EMBL" id="DAD88789.1"/>
    </source>
</evidence>
<protein>
    <recommendedName>
        <fullName evidence="3">DUF3102 domain-containing protein</fullName>
    </recommendedName>
</protein>
<dbReference type="EMBL" id="BK015048">
    <property type="protein sequence ID" value="DAD88789.1"/>
    <property type="molecule type" value="Genomic_DNA"/>
</dbReference>
<proteinExistence type="predicted"/>
<organism evidence="2">
    <name type="scientific">Podoviridae sp. ctzMH52</name>
    <dbReference type="NCBI Taxonomy" id="2826596"/>
    <lineage>
        <taxon>Viruses</taxon>
        <taxon>Duplodnaviria</taxon>
        <taxon>Heunggongvirae</taxon>
        <taxon>Uroviricota</taxon>
        <taxon>Caudoviricetes</taxon>
    </lineage>
</organism>
<keyword evidence="1" id="KW-0175">Coiled coil</keyword>
<name>A0A8S5N298_9CAUD</name>
<reference evidence="2" key="1">
    <citation type="journal article" date="2021" name="Proc. Natl. Acad. Sci. U.S.A.">
        <title>A Catalog of Tens of Thousands of Viruses from Human Metagenomes Reveals Hidden Associations with Chronic Diseases.</title>
        <authorList>
            <person name="Tisza M.J."/>
            <person name="Buck C.B."/>
        </authorList>
    </citation>
    <scope>NUCLEOTIDE SEQUENCE</scope>
    <source>
        <strain evidence="2">CtzMH52</strain>
    </source>
</reference>
<dbReference type="Pfam" id="PF11300">
    <property type="entry name" value="DUF3102"/>
    <property type="match status" value="1"/>
</dbReference>
<accession>A0A8S5N298</accession>
<dbReference type="InterPro" id="IPR021451">
    <property type="entry name" value="DUF3102"/>
</dbReference>
<evidence type="ECO:0000256" key="1">
    <source>
        <dbReference type="SAM" id="Coils"/>
    </source>
</evidence>
<sequence>MMKDNVSVAPAGASEGEVLAEMFQEEGASPDGKLSISRGIAVITDEILFYKQVGGQAVLEIGKRLIEAKAQLKHGEWLDWLRDRVEFSEASAQRFMRLAREYGNASLVTDLGTSKALELLALPASEREQFVEENDVAAMTKEQLRQAIRERDEATVLADRERVRAETAEQSRAKMEGDMKALKALHDAAVETQREKEAALQKAEAELKAIRSRPVDVAVETRDAAPEQIEEARAEGEKAAEAKVRTELKRLREELKAAKAQTEAARGQLHLAREEAEKARKLAAASQDEGMVRFKLLFADAQGTVNRMAEELEQAPEESRDKLRRAMLALADAIRKAVGA</sequence>